<organism evidence="3 4">
    <name type="scientific">Paralvinella palmiformis</name>
    <dbReference type="NCBI Taxonomy" id="53620"/>
    <lineage>
        <taxon>Eukaryota</taxon>
        <taxon>Metazoa</taxon>
        <taxon>Spiralia</taxon>
        <taxon>Lophotrochozoa</taxon>
        <taxon>Annelida</taxon>
        <taxon>Polychaeta</taxon>
        <taxon>Sedentaria</taxon>
        <taxon>Canalipalpata</taxon>
        <taxon>Terebellida</taxon>
        <taxon>Terebelliformia</taxon>
        <taxon>Alvinellidae</taxon>
        <taxon>Paralvinella</taxon>
    </lineage>
</organism>
<evidence type="ECO:0000313" key="4">
    <source>
        <dbReference type="Proteomes" id="UP001208570"/>
    </source>
</evidence>
<keyword evidence="4" id="KW-1185">Reference proteome</keyword>
<protein>
    <recommendedName>
        <fullName evidence="2">ZN622/Rei1/Reh1 zinc finger C2H2-type domain-containing protein</fullName>
    </recommendedName>
</protein>
<dbReference type="GO" id="GO:0030687">
    <property type="term" value="C:preribosome, large subunit precursor"/>
    <property type="evidence" value="ECO:0007669"/>
    <property type="project" value="TreeGrafter"/>
</dbReference>
<feature type="domain" description="ZN622/Rei1/Reh1 zinc finger C2H2-type" evidence="2">
    <location>
        <begin position="2"/>
        <end position="38"/>
    </location>
</feature>
<dbReference type="PANTHER" id="PTHR13182:SF8">
    <property type="entry name" value="CYTOPLASMIC 60S SUBUNIT BIOGENESIS FACTOR ZNF622"/>
    <property type="match status" value="1"/>
</dbReference>
<dbReference type="AlphaFoldDB" id="A0AAD9MUY2"/>
<dbReference type="Pfam" id="PF12756">
    <property type="entry name" value="zf-C2H2_2"/>
    <property type="match status" value="1"/>
</dbReference>
<comment type="caution">
    <text evidence="3">The sequence shown here is derived from an EMBL/GenBank/DDBJ whole genome shotgun (WGS) entry which is preliminary data.</text>
</comment>
<feature type="region of interest" description="Disordered" evidence="1">
    <location>
        <begin position="40"/>
        <end position="83"/>
    </location>
</feature>
<dbReference type="InterPro" id="IPR041661">
    <property type="entry name" value="ZN622/Rei1/Reh1_Znf-C2H2"/>
</dbReference>
<feature type="compositionally biased region" description="Acidic residues" evidence="1">
    <location>
        <begin position="63"/>
        <end position="82"/>
    </location>
</feature>
<evidence type="ECO:0000313" key="3">
    <source>
        <dbReference type="EMBL" id="KAK2146395.1"/>
    </source>
</evidence>
<accession>A0AAD9MUY2</accession>
<name>A0AAD9MUY2_9ANNE</name>
<gene>
    <name evidence="3" type="ORF">LSH36_611g03036</name>
</gene>
<reference evidence="3" key="1">
    <citation type="journal article" date="2023" name="Mol. Biol. Evol.">
        <title>Third-Generation Sequencing Reveals the Adaptive Role of the Epigenome in Three Deep-Sea Polychaetes.</title>
        <authorList>
            <person name="Perez M."/>
            <person name="Aroh O."/>
            <person name="Sun Y."/>
            <person name="Lan Y."/>
            <person name="Juniper S.K."/>
            <person name="Young C.R."/>
            <person name="Angers B."/>
            <person name="Qian P.Y."/>
        </authorList>
    </citation>
    <scope>NUCLEOTIDE SEQUENCE</scope>
    <source>
        <strain evidence="3">P08H-3</strain>
    </source>
</reference>
<evidence type="ECO:0000259" key="2">
    <source>
        <dbReference type="Pfam" id="PF12756"/>
    </source>
</evidence>
<sequence>MEKSIKHMTTAHSFFIPDLKYVCNLEGLIGYLGESCMRRDKTGNTKRSSYPDYVTGEGHSEEAMEEDKEVTDEQVSTDEQDENNYQLVLPSGSVVGHRSLMRYYRQKLRPDRQLVVKNPSSVSRVMAQYKALGWTGTTGLINGHLII</sequence>
<proteinExistence type="predicted"/>
<dbReference type="GO" id="GO:0042273">
    <property type="term" value="P:ribosomal large subunit biogenesis"/>
    <property type="evidence" value="ECO:0007669"/>
    <property type="project" value="TreeGrafter"/>
</dbReference>
<evidence type="ECO:0000256" key="1">
    <source>
        <dbReference type="SAM" id="MobiDB-lite"/>
    </source>
</evidence>
<dbReference type="PANTHER" id="PTHR13182">
    <property type="entry name" value="ZINC FINGER PROTEIN 622"/>
    <property type="match status" value="1"/>
</dbReference>
<dbReference type="InterPro" id="IPR040025">
    <property type="entry name" value="Znf622/Rei1/Reh1"/>
</dbReference>
<dbReference type="EMBL" id="JAODUP010000611">
    <property type="protein sequence ID" value="KAK2146395.1"/>
    <property type="molecule type" value="Genomic_DNA"/>
</dbReference>
<dbReference type="Proteomes" id="UP001208570">
    <property type="component" value="Unassembled WGS sequence"/>
</dbReference>